<dbReference type="Proteomes" id="UP000322530">
    <property type="component" value="Unassembled WGS sequence"/>
</dbReference>
<dbReference type="EMBL" id="BIXY01000111">
    <property type="protein sequence ID" value="GCF11418.1"/>
    <property type="molecule type" value="Genomic_DNA"/>
</dbReference>
<comment type="caution">
    <text evidence="1">The sequence shown here is derived from an EMBL/GenBank/DDBJ whole genome shotgun (WGS) entry which is preliminary data.</text>
</comment>
<dbReference type="RefSeq" id="WP_149404248.1">
    <property type="nucleotide sequence ID" value="NZ_BIXY01000111.1"/>
</dbReference>
<gene>
    <name evidence="1" type="ORF">KDI_49820</name>
</gene>
<dbReference type="AlphaFoldDB" id="A0A5A5TJL0"/>
<proteinExistence type="predicted"/>
<reference evidence="1 2" key="1">
    <citation type="submission" date="2019-01" db="EMBL/GenBank/DDBJ databases">
        <title>Draft genome sequence of Dictyobacter sp. Uno17.</title>
        <authorList>
            <person name="Wang C.M."/>
            <person name="Zheng Y."/>
            <person name="Sakai Y."/>
            <person name="Abe K."/>
            <person name="Yokota A."/>
            <person name="Yabe S."/>
        </authorList>
    </citation>
    <scope>NUCLEOTIDE SEQUENCE [LARGE SCALE GENOMIC DNA]</scope>
    <source>
        <strain evidence="1 2">Uno17</strain>
    </source>
</reference>
<keyword evidence="2" id="KW-1185">Reference proteome</keyword>
<organism evidence="1 2">
    <name type="scientific">Dictyobacter arantiisoli</name>
    <dbReference type="NCBI Taxonomy" id="2014874"/>
    <lineage>
        <taxon>Bacteria</taxon>
        <taxon>Bacillati</taxon>
        <taxon>Chloroflexota</taxon>
        <taxon>Ktedonobacteria</taxon>
        <taxon>Ktedonobacterales</taxon>
        <taxon>Dictyobacteraceae</taxon>
        <taxon>Dictyobacter</taxon>
    </lineage>
</organism>
<sequence length="68" mass="7866">MQIWDQEQQLLMASTQEPPNPRTIYPAWHDRRVHLGLASAQETWSDLLEHTMPGHAELEQALIAHKIV</sequence>
<evidence type="ECO:0000313" key="2">
    <source>
        <dbReference type="Proteomes" id="UP000322530"/>
    </source>
</evidence>
<name>A0A5A5TJL0_9CHLR</name>
<accession>A0A5A5TJL0</accession>
<evidence type="ECO:0000313" key="1">
    <source>
        <dbReference type="EMBL" id="GCF11418.1"/>
    </source>
</evidence>
<protein>
    <submittedName>
        <fullName evidence="1">Uncharacterized protein</fullName>
    </submittedName>
</protein>